<organism evidence="1 2">
    <name type="scientific">Paraburkholderia translucens</name>
    <dbReference type="NCBI Taxonomy" id="2886945"/>
    <lineage>
        <taxon>Bacteria</taxon>
        <taxon>Pseudomonadati</taxon>
        <taxon>Pseudomonadota</taxon>
        <taxon>Betaproteobacteria</taxon>
        <taxon>Burkholderiales</taxon>
        <taxon>Burkholderiaceae</taxon>
        <taxon>Paraburkholderia</taxon>
    </lineage>
</organism>
<name>A0ABS8KDX7_9BURK</name>
<evidence type="ECO:0008006" key="3">
    <source>
        <dbReference type="Google" id="ProtNLM"/>
    </source>
</evidence>
<gene>
    <name evidence="1" type="ORF">LJ655_12330</name>
</gene>
<dbReference type="InterPro" id="IPR007487">
    <property type="entry name" value="ABC_transpt-TYRBP-like"/>
</dbReference>
<dbReference type="Proteomes" id="UP001430614">
    <property type="component" value="Unassembled WGS sequence"/>
</dbReference>
<evidence type="ECO:0000313" key="2">
    <source>
        <dbReference type="Proteomes" id="UP001430614"/>
    </source>
</evidence>
<proteinExistence type="predicted"/>
<dbReference type="RefSeq" id="WP_230561534.1">
    <property type="nucleotide sequence ID" value="NZ_JAJITC010000006.1"/>
</dbReference>
<protein>
    <recommendedName>
        <fullName evidence="3">ABC transporter substrate-binding protein</fullName>
    </recommendedName>
</protein>
<evidence type="ECO:0000313" key="1">
    <source>
        <dbReference type="EMBL" id="MCC8402668.1"/>
    </source>
</evidence>
<comment type="caution">
    <text evidence="1">The sequence shown here is derived from an EMBL/GenBank/DDBJ whole genome shotgun (WGS) entry which is preliminary data.</text>
</comment>
<sequence>MAVASKLPSIFPVSMVDAQGLFSYGTSLASAARGMAWHADKIFRGAKPGELPIRAALSHELHINLQTAEKLEVTVPAELLAQATSIAQ</sequence>
<keyword evidence="2" id="KW-1185">Reference proteome</keyword>
<dbReference type="EMBL" id="JAJITC010000006">
    <property type="protein sequence ID" value="MCC8402668.1"/>
    <property type="molecule type" value="Genomic_DNA"/>
</dbReference>
<accession>A0ABS8KDX7</accession>
<reference evidence="1 2" key="1">
    <citation type="submission" date="2021-11" db="EMBL/GenBank/DDBJ databases">
        <authorList>
            <person name="Oh E.-T."/>
            <person name="Kim S.-B."/>
        </authorList>
    </citation>
    <scope>NUCLEOTIDE SEQUENCE [LARGE SCALE GENOMIC DNA]</scope>
    <source>
        <strain evidence="1 2">MMS20-SJTN17</strain>
    </source>
</reference>
<dbReference type="Pfam" id="PF04392">
    <property type="entry name" value="ABC_sub_bind"/>
    <property type="match status" value="1"/>
</dbReference>